<evidence type="ECO:0000313" key="1">
    <source>
        <dbReference type="EMBL" id="UYP44976.1"/>
    </source>
</evidence>
<name>A0ABY6HNH7_9ARCH</name>
<dbReference type="Gene3D" id="3.30.559.30">
    <property type="entry name" value="Nonribosomal peptide synthetase, condensation domain"/>
    <property type="match status" value="1"/>
</dbReference>
<dbReference type="EMBL" id="CP104013">
    <property type="protein sequence ID" value="UYP44976.1"/>
    <property type="molecule type" value="Genomic_DNA"/>
</dbReference>
<reference evidence="1" key="1">
    <citation type="submission" date="2022-09" db="EMBL/GenBank/DDBJ databases">
        <title>Actin cytoskeleton and complex cell architecture in an #Asgard archaeon.</title>
        <authorList>
            <person name="Ponce Toledo R.I."/>
            <person name="Schleper C."/>
            <person name="Rodrigues Oliveira T."/>
            <person name="Wollweber F."/>
            <person name="Xu J."/>
            <person name="Rittmann S."/>
            <person name="Klingl A."/>
            <person name="Pilhofer M."/>
        </authorList>
    </citation>
    <scope>NUCLEOTIDE SEQUENCE</scope>
    <source>
        <strain evidence="1">B-35</strain>
    </source>
</reference>
<organism evidence="1 2">
    <name type="scientific">Candidatus Lokiarchaeum ossiferum</name>
    <dbReference type="NCBI Taxonomy" id="2951803"/>
    <lineage>
        <taxon>Archaea</taxon>
        <taxon>Promethearchaeati</taxon>
        <taxon>Promethearchaeota</taxon>
        <taxon>Promethearchaeia</taxon>
        <taxon>Promethearchaeales</taxon>
        <taxon>Promethearchaeaceae</taxon>
        <taxon>Candidatus Lokiarchaeum</taxon>
    </lineage>
</organism>
<dbReference type="Gene3D" id="3.30.559.10">
    <property type="entry name" value="Chloramphenicol acetyltransferase-like domain"/>
    <property type="match status" value="1"/>
</dbReference>
<dbReference type="InterPro" id="IPR052058">
    <property type="entry name" value="Alcohol_O-acetyltransferase"/>
</dbReference>
<dbReference type="Proteomes" id="UP001208689">
    <property type="component" value="Chromosome"/>
</dbReference>
<sequence>MEQRLLHPYESMLSGSNITLAVQIQGQLSQGNLLQALHQTALIHPYLQYEICIHQPDSQQNTAKQFFQKKKPLEFNIHSETAPVTQDSWQERIQKVSSSPQTNMNALSQIQLYSDPNNNNNDLILVFNHAGIDGLGVFHVLDILLQSLAKPSEVLGKKRVFQDIISRIPNSSGEIPYPSLPNDAHPPLMFSSNYPPNTPAQIKGVWAEFSEDETNQLRQICRKNESTIQAVITTVEMIALLKYLRQISPLPQTIIHMAPINMRPFVEPPLEREDCVCGSSAVLWSQKITSTMGLWECIQDSTVKLKQEINRKAALRWWYNMAKGEFINPSTFMASSIGNTPIKKTYGEFTVSAVKLIGGAYDKAITSQAGSMVHAYTVCNHLNITLAFTNPPISKDWGQGILDDMVFIIKNMLKISDKDLEIGQILQLLSLK</sequence>
<dbReference type="InterPro" id="IPR023213">
    <property type="entry name" value="CAT-like_dom_sf"/>
</dbReference>
<evidence type="ECO:0008006" key="3">
    <source>
        <dbReference type="Google" id="ProtNLM"/>
    </source>
</evidence>
<keyword evidence="2" id="KW-1185">Reference proteome</keyword>
<protein>
    <recommendedName>
        <fullName evidence="3">Condensation domain-containing protein</fullName>
    </recommendedName>
</protein>
<dbReference type="PANTHER" id="PTHR28037:SF1">
    <property type="entry name" value="ALCOHOL O-ACETYLTRANSFERASE 1-RELATED"/>
    <property type="match status" value="1"/>
</dbReference>
<dbReference type="PANTHER" id="PTHR28037">
    <property type="entry name" value="ALCOHOL O-ACETYLTRANSFERASE 1-RELATED"/>
    <property type="match status" value="1"/>
</dbReference>
<proteinExistence type="predicted"/>
<gene>
    <name evidence="1" type="ORF">NEF87_001261</name>
</gene>
<dbReference type="SUPFAM" id="SSF52777">
    <property type="entry name" value="CoA-dependent acyltransferases"/>
    <property type="match status" value="2"/>
</dbReference>
<accession>A0ABY6HNH7</accession>
<evidence type="ECO:0000313" key="2">
    <source>
        <dbReference type="Proteomes" id="UP001208689"/>
    </source>
</evidence>